<accession>V4AND6</accession>
<protein>
    <submittedName>
        <fullName evidence="1">Uncharacterized protein</fullName>
    </submittedName>
</protein>
<reference evidence="1 2" key="1">
    <citation type="journal article" date="2013" name="Nature">
        <title>Insights into bilaterian evolution from three spiralian genomes.</title>
        <authorList>
            <person name="Simakov O."/>
            <person name="Marletaz F."/>
            <person name="Cho S.J."/>
            <person name="Edsinger-Gonzales E."/>
            <person name="Havlak P."/>
            <person name="Hellsten U."/>
            <person name="Kuo D.H."/>
            <person name="Larsson T."/>
            <person name="Lv J."/>
            <person name="Arendt D."/>
            <person name="Savage R."/>
            <person name="Osoegawa K."/>
            <person name="de Jong P."/>
            <person name="Grimwood J."/>
            <person name="Chapman J.A."/>
            <person name="Shapiro H."/>
            <person name="Aerts A."/>
            <person name="Otillar R.P."/>
            <person name="Terry A.Y."/>
            <person name="Boore J.L."/>
            <person name="Grigoriev I.V."/>
            <person name="Lindberg D.R."/>
            <person name="Seaver E.C."/>
            <person name="Weisblat D.A."/>
            <person name="Putnam N.H."/>
            <person name="Rokhsar D.S."/>
        </authorList>
    </citation>
    <scope>NUCLEOTIDE SEQUENCE [LARGE SCALE GENOMIC DNA]</scope>
</reference>
<name>V4AND6_LOTGI</name>
<keyword evidence="2" id="KW-1185">Reference proteome</keyword>
<dbReference type="RefSeq" id="XP_009050640.1">
    <property type="nucleotide sequence ID" value="XM_009052392.1"/>
</dbReference>
<dbReference type="AlphaFoldDB" id="V4AND6"/>
<gene>
    <name evidence="1" type="ORF">LOTGIDRAFT_239777</name>
</gene>
<organism evidence="1 2">
    <name type="scientific">Lottia gigantea</name>
    <name type="common">Giant owl limpet</name>
    <dbReference type="NCBI Taxonomy" id="225164"/>
    <lineage>
        <taxon>Eukaryota</taxon>
        <taxon>Metazoa</taxon>
        <taxon>Spiralia</taxon>
        <taxon>Lophotrochozoa</taxon>
        <taxon>Mollusca</taxon>
        <taxon>Gastropoda</taxon>
        <taxon>Patellogastropoda</taxon>
        <taxon>Lottioidea</taxon>
        <taxon>Lottiidae</taxon>
        <taxon>Lottia</taxon>
    </lineage>
</organism>
<evidence type="ECO:0000313" key="2">
    <source>
        <dbReference type="Proteomes" id="UP000030746"/>
    </source>
</evidence>
<feature type="non-terminal residue" evidence="1">
    <location>
        <position position="147"/>
    </location>
</feature>
<dbReference type="CTD" id="20251172"/>
<dbReference type="OrthoDB" id="1405469at2759"/>
<dbReference type="GeneID" id="20251172"/>
<proteinExistence type="predicted"/>
<dbReference type="Proteomes" id="UP000030746">
    <property type="component" value="Unassembled WGS sequence"/>
</dbReference>
<dbReference type="KEGG" id="lgi:LOTGIDRAFT_239777"/>
<dbReference type="EMBL" id="KB201221">
    <property type="protein sequence ID" value="ESO98672.1"/>
    <property type="molecule type" value="Genomic_DNA"/>
</dbReference>
<sequence>MKEKVFNQIITPLWAQATGAGFEGPFRKAVARAVQHGRKIFKSVFQKTERPDITVEVPQVFAPPVRVNVIKPSFQRVIFDGLFPKVSVRSVAAELRRRAAWQGISGSVRQFGNNGRAPLLCFIGVGLVANESFSTPTTEYNICANIR</sequence>
<evidence type="ECO:0000313" key="1">
    <source>
        <dbReference type="EMBL" id="ESO98672.1"/>
    </source>
</evidence>